<gene>
    <name evidence="3" type="ORF">DB31_4005</name>
</gene>
<name>A0A085W3N2_9BACT</name>
<dbReference type="PANTHER" id="PTHR38731:SF3">
    <property type="entry name" value="BLL6125 PROTEIN"/>
    <property type="match status" value="1"/>
</dbReference>
<dbReference type="InterPro" id="IPR013783">
    <property type="entry name" value="Ig-like_fold"/>
</dbReference>
<evidence type="ECO:0000313" key="3">
    <source>
        <dbReference type="EMBL" id="KFE62295.1"/>
    </source>
</evidence>
<organism evidence="3 4">
    <name type="scientific">Hyalangium minutum</name>
    <dbReference type="NCBI Taxonomy" id="394096"/>
    <lineage>
        <taxon>Bacteria</taxon>
        <taxon>Pseudomonadati</taxon>
        <taxon>Myxococcota</taxon>
        <taxon>Myxococcia</taxon>
        <taxon>Myxococcales</taxon>
        <taxon>Cystobacterineae</taxon>
        <taxon>Archangiaceae</taxon>
        <taxon>Hyalangium</taxon>
    </lineage>
</organism>
<dbReference type="EMBL" id="JMCB01000022">
    <property type="protein sequence ID" value="KFE62295.1"/>
    <property type="molecule type" value="Genomic_DNA"/>
</dbReference>
<feature type="domain" description="FecR protein" evidence="2">
    <location>
        <begin position="71"/>
        <end position="172"/>
    </location>
</feature>
<dbReference type="PANTHER" id="PTHR38731">
    <property type="entry name" value="LIPL45-RELATED LIPOPROTEIN-RELATED"/>
    <property type="match status" value="1"/>
</dbReference>
<protein>
    <recommendedName>
        <fullName evidence="2">FecR protein domain-containing protein</fullName>
    </recommendedName>
</protein>
<accession>A0A085W3N2</accession>
<evidence type="ECO:0000259" key="2">
    <source>
        <dbReference type="Pfam" id="PF04773"/>
    </source>
</evidence>
<comment type="caution">
    <text evidence="3">The sequence shown here is derived from an EMBL/GenBank/DDBJ whole genome shotgun (WGS) entry which is preliminary data.</text>
</comment>
<dbReference type="Gene3D" id="2.60.40.10">
    <property type="entry name" value="Immunoglobulins"/>
    <property type="match status" value="1"/>
</dbReference>
<proteinExistence type="predicted"/>
<sequence>MWGKTEAYRQLHELNALKNGHPALVPGTRLRIKPEPEAHLTYVKPEVNTRPAQEPQWKPGKQGEALYRLYQVNTLRGAGAEVTLKDTSKLQLRENALVVIYGTQQTAVPKQPAQSSGVELVQGDLHLRLAALRGEALPLTTPAAKVAANGQELFVGVDAQRMSRVAVFNGKAQVAGKGAQVEVPGGKGTRVEPGKPPEPPRALLAAPAWSGLGAQEVLMALGGAPQPYALKWQPVSGAVSYRAVLARDESLNEVVAEGAPEANAAQVLDPGVLPPGRYFARVQAVDAVGLPGMPSRPRRVEIVAVKVERGEVGAPGQVKGRGQVKLTVDPTLGVPLRVKGKPVGPEAVLLAPGLHTVDMEGAVQPVSVEVLPDVAAQLVLKPKAGRFELEIAARPKEAGAPPIADGAVQVKGLEGASVSNLVRHGETRWTATVTPASAEKKGLAVVEVWVYGEPVGRASATSEAD</sequence>
<reference evidence="3 4" key="1">
    <citation type="submission" date="2014-04" db="EMBL/GenBank/DDBJ databases">
        <title>Genome assembly of Hyalangium minutum DSM 14724.</title>
        <authorList>
            <person name="Sharma G."/>
            <person name="Subramanian S."/>
        </authorList>
    </citation>
    <scope>NUCLEOTIDE SEQUENCE [LARGE SCALE GENOMIC DNA]</scope>
    <source>
        <strain evidence="3 4">DSM 14724</strain>
    </source>
</reference>
<dbReference type="Pfam" id="PF04773">
    <property type="entry name" value="FecR"/>
    <property type="match status" value="1"/>
</dbReference>
<dbReference type="AlphaFoldDB" id="A0A085W3N2"/>
<dbReference type="InterPro" id="IPR006860">
    <property type="entry name" value="FecR"/>
</dbReference>
<evidence type="ECO:0000256" key="1">
    <source>
        <dbReference type="SAM" id="MobiDB-lite"/>
    </source>
</evidence>
<evidence type="ECO:0000313" key="4">
    <source>
        <dbReference type="Proteomes" id="UP000028725"/>
    </source>
</evidence>
<dbReference type="Proteomes" id="UP000028725">
    <property type="component" value="Unassembled WGS sequence"/>
</dbReference>
<feature type="region of interest" description="Disordered" evidence="1">
    <location>
        <begin position="179"/>
        <end position="198"/>
    </location>
</feature>
<keyword evidence="4" id="KW-1185">Reference proteome</keyword>
<dbReference type="STRING" id="394096.DB31_4005"/>